<dbReference type="AlphaFoldDB" id="A0A318J462"/>
<protein>
    <submittedName>
        <fullName evidence="2">Uncharacterized protein</fullName>
    </submittedName>
</protein>
<comment type="caution">
    <text evidence="2">The sequence shown here is derived from an EMBL/GenBank/DDBJ whole genome shotgun (WGS) entry which is preliminary data.</text>
</comment>
<dbReference type="EMBL" id="QJJY01000001">
    <property type="protein sequence ID" value="PXX41097.1"/>
    <property type="molecule type" value="Genomic_DNA"/>
</dbReference>
<dbReference type="Proteomes" id="UP000247755">
    <property type="component" value="Unassembled WGS sequence"/>
</dbReference>
<proteinExistence type="predicted"/>
<feature type="compositionally biased region" description="Basic and acidic residues" evidence="1">
    <location>
        <begin position="47"/>
        <end position="60"/>
    </location>
</feature>
<organism evidence="2 3">
    <name type="scientific">Burkholderia pyrrocinia</name>
    <name type="common">Pseudomonas pyrrocinia</name>
    <dbReference type="NCBI Taxonomy" id="60550"/>
    <lineage>
        <taxon>Bacteria</taxon>
        <taxon>Pseudomonadati</taxon>
        <taxon>Pseudomonadota</taxon>
        <taxon>Betaproteobacteria</taxon>
        <taxon>Burkholderiales</taxon>
        <taxon>Burkholderiaceae</taxon>
        <taxon>Burkholderia</taxon>
        <taxon>Burkholderia cepacia complex</taxon>
    </lineage>
</organism>
<gene>
    <name evidence="2" type="ORF">NA66_1001707</name>
</gene>
<accession>A0A318J462</accession>
<name>A0A318J462_BURPY</name>
<evidence type="ECO:0000256" key="1">
    <source>
        <dbReference type="SAM" id="MobiDB-lite"/>
    </source>
</evidence>
<reference evidence="2 3" key="1">
    <citation type="submission" date="2018-05" db="EMBL/GenBank/DDBJ databases">
        <title>Comparative genomics of bacterial root endophytes of switchgrass collected from native prairies over two seasons.</title>
        <authorList>
            <person name="Tang Y."/>
        </authorList>
    </citation>
    <scope>NUCLEOTIDE SEQUENCE [LARGE SCALE GENOMIC DNA]</scope>
    <source>
        <strain evidence="2 3">NFIX32</strain>
    </source>
</reference>
<evidence type="ECO:0000313" key="2">
    <source>
        <dbReference type="EMBL" id="PXX41097.1"/>
    </source>
</evidence>
<sequence>MAKLSSASRDKLPKGEFAGPDRSYPVPDKSHAANAKARATQAVKAGRMSEGEKSKIDAKANKVLGKSKADPKKVGARLATYKSGY</sequence>
<evidence type="ECO:0000313" key="3">
    <source>
        <dbReference type="Proteomes" id="UP000247755"/>
    </source>
</evidence>
<dbReference type="RefSeq" id="WP_072438848.1">
    <property type="nucleotide sequence ID" value="NZ_QJJY01000001.1"/>
</dbReference>
<feature type="region of interest" description="Disordered" evidence="1">
    <location>
        <begin position="1"/>
        <end position="85"/>
    </location>
</feature>